<sequence length="127" mass="14205">MYSAKGLWDNVSRVRKLMRDQGVEKEPACSLVEAENKFHVFLVDDTAHPEVNAVYNYLKQLGFEMRISGYVPDTRNYHFTWTILATAVLGTWTLFAGCAHSFLCVALATAVLGTWTPGLEGDFTRVG</sequence>
<dbReference type="Proteomes" id="UP001497516">
    <property type="component" value="Chromosome 1"/>
</dbReference>
<dbReference type="InterPro" id="IPR046848">
    <property type="entry name" value="E_motif"/>
</dbReference>
<evidence type="ECO:0000313" key="2">
    <source>
        <dbReference type="Proteomes" id="UP001497516"/>
    </source>
</evidence>
<evidence type="ECO:0008006" key="3">
    <source>
        <dbReference type="Google" id="ProtNLM"/>
    </source>
</evidence>
<organism evidence="1 2">
    <name type="scientific">Linum trigynum</name>
    <dbReference type="NCBI Taxonomy" id="586398"/>
    <lineage>
        <taxon>Eukaryota</taxon>
        <taxon>Viridiplantae</taxon>
        <taxon>Streptophyta</taxon>
        <taxon>Embryophyta</taxon>
        <taxon>Tracheophyta</taxon>
        <taxon>Spermatophyta</taxon>
        <taxon>Magnoliopsida</taxon>
        <taxon>eudicotyledons</taxon>
        <taxon>Gunneridae</taxon>
        <taxon>Pentapetalae</taxon>
        <taxon>rosids</taxon>
        <taxon>fabids</taxon>
        <taxon>Malpighiales</taxon>
        <taxon>Linaceae</taxon>
        <taxon>Linum</taxon>
    </lineage>
</organism>
<proteinExistence type="predicted"/>
<reference evidence="1 2" key="1">
    <citation type="submission" date="2024-04" db="EMBL/GenBank/DDBJ databases">
        <authorList>
            <person name="Fracassetti M."/>
        </authorList>
    </citation>
    <scope>NUCLEOTIDE SEQUENCE [LARGE SCALE GENOMIC DNA]</scope>
</reference>
<gene>
    <name evidence="1" type="ORF">LTRI10_LOCUS4292</name>
</gene>
<dbReference type="EMBL" id="OZ034813">
    <property type="protein sequence ID" value="CAL1356601.1"/>
    <property type="molecule type" value="Genomic_DNA"/>
</dbReference>
<name>A0AAV2CKR7_9ROSI</name>
<accession>A0AAV2CKR7</accession>
<protein>
    <recommendedName>
        <fullName evidence="3">Pentatricopeptide repeat-containing protein</fullName>
    </recommendedName>
</protein>
<keyword evidence="2" id="KW-1185">Reference proteome</keyword>
<dbReference type="AlphaFoldDB" id="A0AAV2CKR7"/>
<dbReference type="Pfam" id="PF20431">
    <property type="entry name" value="E_motif"/>
    <property type="match status" value="1"/>
</dbReference>
<evidence type="ECO:0000313" key="1">
    <source>
        <dbReference type="EMBL" id="CAL1356601.1"/>
    </source>
</evidence>